<dbReference type="InterPro" id="IPR050111">
    <property type="entry name" value="C-type_lectin/snaclec_domain"/>
</dbReference>
<dbReference type="OrthoDB" id="6133475at2759"/>
<accession>A0A851LH78</accession>
<dbReference type="InterPro" id="IPR016186">
    <property type="entry name" value="C-type_lectin-like/link_sf"/>
</dbReference>
<evidence type="ECO:0000256" key="1">
    <source>
        <dbReference type="ARBA" id="ARBA00022734"/>
    </source>
</evidence>
<feature type="transmembrane region" description="Helical" evidence="2">
    <location>
        <begin position="40"/>
        <end position="62"/>
    </location>
</feature>
<dbReference type="SUPFAM" id="SSF56436">
    <property type="entry name" value="C-type lectin-like"/>
    <property type="match status" value="1"/>
</dbReference>
<sequence length="230" mass="25982">MASEITYAEVKFKNASPAAVVEVPPETKKHEQHSQKFPPWLPWLISLLLLLVCIALVIALFVTPVSQSSDQPTALQQKFTEWRCVSAVPQGKGRGWTCCPKGWKQFQKSCYFMSDDKVSRRESEKNCSGMGSHLVVINSKAEQEFLSKDLKKSSKGENYYIGLMAQEVGQWRWLDRTPLNESAAFWRPGEPSNVTAEPCVVIHRISETYNWNDVPCANHYRICEAAAVTV</sequence>
<keyword evidence="2" id="KW-0812">Transmembrane</keyword>
<dbReference type="AlphaFoldDB" id="A0A851LH78"/>
<dbReference type="InterPro" id="IPR016187">
    <property type="entry name" value="CTDL_fold"/>
</dbReference>
<dbReference type="InterPro" id="IPR001304">
    <property type="entry name" value="C-type_lectin-like"/>
</dbReference>
<comment type="caution">
    <text evidence="4">The sequence shown here is derived from an EMBL/GenBank/DDBJ whole genome shotgun (WGS) entry which is preliminary data.</text>
</comment>
<proteinExistence type="predicted"/>
<evidence type="ECO:0000256" key="2">
    <source>
        <dbReference type="SAM" id="Phobius"/>
    </source>
</evidence>
<dbReference type="PROSITE" id="PS50041">
    <property type="entry name" value="C_TYPE_LECTIN_2"/>
    <property type="match status" value="1"/>
</dbReference>
<dbReference type="Pfam" id="PF00059">
    <property type="entry name" value="Lectin_C"/>
    <property type="match status" value="1"/>
</dbReference>
<dbReference type="InterPro" id="IPR033989">
    <property type="entry name" value="CD209-like_CTLD"/>
</dbReference>
<keyword evidence="5" id="KW-1185">Reference proteome</keyword>
<keyword evidence="1" id="KW-0430">Lectin</keyword>
<dbReference type="CDD" id="cd03590">
    <property type="entry name" value="CLECT_DC-SIGN_like"/>
    <property type="match status" value="1"/>
</dbReference>
<dbReference type="SMART" id="SM00034">
    <property type="entry name" value="CLECT"/>
    <property type="match status" value="1"/>
</dbReference>
<reference evidence="4" key="1">
    <citation type="submission" date="2019-09" db="EMBL/GenBank/DDBJ databases">
        <title>Bird 10,000 Genomes (B10K) Project - Family phase.</title>
        <authorList>
            <person name="Zhang G."/>
        </authorList>
    </citation>
    <scope>NUCLEOTIDE SEQUENCE</scope>
    <source>
        <strain evidence="4">B10K-CU-031-40</strain>
    </source>
</reference>
<evidence type="ECO:0000259" key="3">
    <source>
        <dbReference type="PROSITE" id="PS50041"/>
    </source>
</evidence>
<feature type="domain" description="C-type lectin" evidence="3">
    <location>
        <begin position="106"/>
        <end position="216"/>
    </location>
</feature>
<feature type="non-terminal residue" evidence="4">
    <location>
        <position position="1"/>
    </location>
</feature>
<protein>
    <submittedName>
        <fullName evidence="4">CLC4A protein</fullName>
    </submittedName>
</protein>
<gene>
    <name evidence="4" type="primary">Clec4a_0</name>
    <name evidence="4" type="ORF">CORCRI_R05163</name>
</gene>
<feature type="non-terminal residue" evidence="4">
    <location>
        <position position="230"/>
    </location>
</feature>
<dbReference type="GO" id="GO:0030246">
    <property type="term" value="F:carbohydrate binding"/>
    <property type="evidence" value="ECO:0007669"/>
    <property type="project" value="UniProtKB-KW"/>
</dbReference>
<evidence type="ECO:0000313" key="4">
    <source>
        <dbReference type="EMBL" id="NXC14484.1"/>
    </source>
</evidence>
<dbReference type="EMBL" id="WBMX01000755">
    <property type="protein sequence ID" value="NXC14484.1"/>
    <property type="molecule type" value="Genomic_DNA"/>
</dbReference>
<dbReference type="Gene3D" id="3.10.100.10">
    <property type="entry name" value="Mannose-Binding Protein A, subunit A"/>
    <property type="match status" value="1"/>
</dbReference>
<dbReference type="PANTHER" id="PTHR22803">
    <property type="entry name" value="MANNOSE, PHOSPHOLIPASE, LECTIN RECEPTOR RELATED"/>
    <property type="match status" value="1"/>
</dbReference>
<name>A0A851LH78_CORCR</name>
<evidence type="ECO:0000313" key="5">
    <source>
        <dbReference type="Proteomes" id="UP000621168"/>
    </source>
</evidence>
<keyword evidence="2" id="KW-0472">Membrane</keyword>
<organism evidence="4 5">
    <name type="scientific">Corythaeola cristata</name>
    <name type="common">Great blue turaco</name>
    <dbReference type="NCBI Taxonomy" id="103954"/>
    <lineage>
        <taxon>Eukaryota</taxon>
        <taxon>Metazoa</taxon>
        <taxon>Chordata</taxon>
        <taxon>Craniata</taxon>
        <taxon>Vertebrata</taxon>
        <taxon>Euteleostomi</taxon>
        <taxon>Archelosauria</taxon>
        <taxon>Archosauria</taxon>
        <taxon>Dinosauria</taxon>
        <taxon>Saurischia</taxon>
        <taxon>Theropoda</taxon>
        <taxon>Coelurosauria</taxon>
        <taxon>Aves</taxon>
        <taxon>Neognathae</taxon>
        <taxon>Neoaves</taxon>
        <taxon>Otidimorphae</taxon>
        <taxon>Musophagiformes</taxon>
        <taxon>Musophagidae</taxon>
        <taxon>Corythaeola</taxon>
    </lineage>
</organism>
<dbReference type="Proteomes" id="UP000621168">
    <property type="component" value="Unassembled WGS sequence"/>
</dbReference>
<keyword evidence="2" id="KW-1133">Transmembrane helix</keyword>